<dbReference type="GO" id="GO:0032259">
    <property type="term" value="P:methylation"/>
    <property type="evidence" value="ECO:0007669"/>
    <property type="project" value="UniProtKB-KW"/>
</dbReference>
<feature type="domain" description="23S rRNA (guanine(745)-N(1))-methyltransferase N-terminal" evidence="4">
    <location>
        <begin position="22"/>
        <end position="64"/>
    </location>
</feature>
<dbReference type="EMBL" id="DYXM01000223">
    <property type="protein sequence ID" value="HJE91662.1"/>
    <property type="molecule type" value="Genomic_DNA"/>
</dbReference>
<feature type="binding site" evidence="2">
    <location>
        <begin position="119"/>
        <end position="120"/>
    </location>
    <ligand>
        <name>S-adenosyl-L-methionine</name>
        <dbReference type="ChEBI" id="CHEBI:59789"/>
    </ligand>
</feature>
<dbReference type="RefSeq" id="WP_303914378.1">
    <property type="nucleotide sequence ID" value="NZ_DYXM01000223.1"/>
</dbReference>
<proteinExistence type="predicted"/>
<dbReference type="AlphaFoldDB" id="A0A921F4W3"/>
<keyword evidence="2" id="KW-0949">S-adenosyl-L-methionine</keyword>
<reference evidence="5" key="2">
    <citation type="submission" date="2021-09" db="EMBL/GenBank/DDBJ databases">
        <authorList>
            <person name="Gilroy R."/>
        </authorList>
    </citation>
    <scope>NUCLEOTIDE SEQUENCE</scope>
    <source>
        <strain evidence="5">ChiGjej1B1-18357</strain>
    </source>
</reference>
<feature type="binding site" evidence="2">
    <location>
        <position position="207"/>
    </location>
    <ligand>
        <name>S-adenosyl-L-methionine</name>
        <dbReference type="ChEBI" id="CHEBI:59789"/>
    </ligand>
</feature>
<dbReference type="Gene3D" id="3.40.50.150">
    <property type="entry name" value="Vaccinia Virus protein VP39"/>
    <property type="match status" value="1"/>
</dbReference>
<keyword evidence="1" id="KW-0479">Metal-binding</keyword>
<sequence>MTSSEPDFAPATALRRVLPLLRCPVCGHELTEYDGGAPGPRVRTLGCSEGHRFDTAKQGYVTLLGSAGRTGGGDDAAQLDKRELVLSTGHFDPLVDRLVDAVRPALGDGGVLLDCGAGTGFYLSRILNICDRATGIGTEISAAAARRLAKAHPRAASVVADTWRGLPVADGSIDALAVVFAPRNAAEFARCLRPGGLLVVAWPSQDHLSPLREELGMLNIEKGKETRLGAELETHFDFDEEGSSTVTSNLRLSADEAVGIALMGPSGARIGEEDMRRRVEGLGREVFPAALSVNVSVLRRR</sequence>
<keyword evidence="5" id="KW-0489">Methyltransferase</keyword>
<dbReference type="PIRSF" id="PIRSF018249">
    <property type="entry name" value="MyrA_prd"/>
    <property type="match status" value="1"/>
</dbReference>
<dbReference type="GO" id="GO:0008757">
    <property type="term" value="F:S-adenosylmethionine-dependent methyltransferase activity"/>
    <property type="evidence" value="ECO:0007669"/>
    <property type="project" value="InterPro"/>
</dbReference>
<dbReference type="Proteomes" id="UP000776650">
    <property type="component" value="Unassembled WGS sequence"/>
</dbReference>
<dbReference type="InterPro" id="IPR048647">
    <property type="entry name" value="RlmA_N"/>
</dbReference>
<dbReference type="Pfam" id="PF21302">
    <property type="entry name" value="Zn_ribbon_RlmA"/>
    <property type="match status" value="1"/>
</dbReference>
<evidence type="ECO:0000256" key="1">
    <source>
        <dbReference type="PIRSR" id="PIRSR018249-1"/>
    </source>
</evidence>
<name>A0A921F4W3_9ACTN</name>
<organism evidence="5 6">
    <name type="scientific">Dietzia timorensis</name>
    <dbReference type="NCBI Taxonomy" id="499555"/>
    <lineage>
        <taxon>Bacteria</taxon>
        <taxon>Bacillati</taxon>
        <taxon>Actinomycetota</taxon>
        <taxon>Actinomycetes</taxon>
        <taxon>Mycobacteriales</taxon>
        <taxon>Dietziaceae</taxon>
        <taxon>Dietzia</taxon>
    </lineage>
</organism>
<gene>
    <name evidence="5" type="ORF">K8V11_11720</name>
</gene>
<dbReference type="InterPro" id="IPR016718">
    <property type="entry name" value="rRNA_m1G-MeTrfase_A_prd"/>
</dbReference>
<feature type="binding site" evidence="2">
    <location>
        <position position="91"/>
    </location>
    <ligand>
        <name>S-adenosyl-L-methionine</name>
        <dbReference type="ChEBI" id="CHEBI:59789"/>
    </ligand>
</feature>
<dbReference type="InterPro" id="IPR013216">
    <property type="entry name" value="Methyltransf_11"/>
</dbReference>
<evidence type="ECO:0000313" key="5">
    <source>
        <dbReference type="EMBL" id="HJE91662.1"/>
    </source>
</evidence>
<feature type="binding site" evidence="1">
    <location>
        <position position="51"/>
    </location>
    <ligand>
        <name>Zn(2+)</name>
        <dbReference type="ChEBI" id="CHEBI:29105"/>
    </ligand>
</feature>
<evidence type="ECO:0000313" key="6">
    <source>
        <dbReference type="Proteomes" id="UP000776650"/>
    </source>
</evidence>
<keyword evidence="5" id="KW-0808">Transferase</keyword>
<feature type="binding site" evidence="1">
    <location>
        <position position="47"/>
    </location>
    <ligand>
        <name>Zn(2+)</name>
        <dbReference type="ChEBI" id="CHEBI:29105"/>
    </ligand>
</feature>
<evidence type="ECO:0000259" key="3">
    <source>
        <dbReference type="Pfam" id="PF08241"/>
    </source>
</evidence>
<protein>
    <submittedName>
        <fullName evidence="5">Methyltransferase domain-containing protein</fullName>
    </submittedName>
</protein>
<dbReference type="GO" id="GO:0046872">
    <property type="term" value="F:metal ion binding"/>
    <property type="evidence" value="ECO:0007669"/>
    <property type="project" value="UniProtKB-KW"/>
</dbReference>
<evidence type="ECO:0000256" key="2">
    <source>
        <dbReference type="PIRSR" id="PIRSR018249-2"/>
    </source>
</evidence>
<evidence type="ECO:0000259" key="4">
    <source>
        <dbReference type="Pfam" id="PF21302"/>
    </source>
</evidence>
<keyword evidence="1" id="KW-0862">Zinc</keyword>
<dbReference type="InterPro" id="IPR029063">
    <property type="entry name" value="SAM-dependent_MTases_sf"/>
</dbReference>
<comment type="caution">
    <text evidence="5">The sequence shown here is derived from an EMBL/GenBank/DDBJ whole genome shotgun (WGS) entry which is preliminary data.</text>
</comment>
<dbReference type="SUPFAM" id="SSF53335">
    <property type="entry name" value="S-adenosyl-L-methionine-dependent methyltransferases"/>
    <property type="match status" value="1"/>
</dbReference>
<accession>A0A921F4W3</accession>
<dbReference type="Pfam" id="PF08241">
    <property type="entry name" value="Methyltransf_11"/>
    <property type="match status" value="1"/>
</dbReference>
<reference evidence="5" key="1">
    <citation type="journal article" date="2021" name="PeerJ">
        <title>Extensive microbial diversity within the chicken gut microbiome revealed by metagenomics and culture.</title>
        <authorList>
            <person name="Gilroy R."/>
            <person name="Ravi A."/>
            <person name="Getino M."/>
            <person name="Pursley I."/>
            <person name="Horton D.L."/>
            <person name="Alikhan N.F."/>
            <person name="Baker D."/>
            <person name="Gharbi K."/>
            <person name="Hall N."/>
            <person name="Watson M."/>
            <person name="Adriaenssens E.M."/>
            <person name="Foster-Nyarko E."/>
            <person name="Jarju S."/>
            <person name="Secka A."/>
            <person name="Antonio M."/>
            <person name="Oren A."/>
            <person name="Chaudhuri R.R."/>
            <person name="La Ragione R."/>
            <person name="Hildebrand F."/>
            <person name="Pallen M.J."/>
        </authorList>
    </citation>
    <scope>NUCLEOTIDE SEQUENCE</scope>
    <source>
        <strain evidence="5">ChiGjej1B1-18357</strain>
    </source>
</reference>
<feature type="domain" description="Methyltransferase type 11" evidence="3">
    <location>
        <begin position="113"/>
        <end position="200"/>
    </location>
</feature>